<dbReference type="PANTHER" id="PTHR30353">
    <property type="entry name" value="INNER MEMBRANE PROTEIN DEDA-RELATED"/>
    <property type="match status" value="1"/>
</dbReference>
<gene>
    <name evidence="9" type="ORF">ACFOW9_09335</name>
</gene>
<keyword evidence="5 7" id="KW-1133">Transmembrane helix</keyword>
<dbReference type="Pfam" id="PF09335">
    <property type="entry name" value="VTT_dom"/>
    <property type="match status" value="1"/>
</dbReference>
<name>A0ABV8R051_9MICC</name>
<evidence type="ECO:0000256" key="1">
    <source>
        <dbReference type="ARBA" id="ARBA00004651"/>
    </source>
</evidence>
<comment type="similarity">
    <text evidence="2 7">Belongs to the DedA family.</text>
</comment>
<evidence type="ECO:0000313" key="9">
    <source>
        <dbReference type="EMBL" id="MFC4265801.1"/>
    </source>
</evidence>
<dbReference type="InterPro" id="IPR032816">
    <property type="entry name" value="VTT_dom"/>
</dbReference>
<comment type="caution">
    <text evidence="7">Lacks conserved residue(s) required for the propagation of feature annotation.</text>
</comment>
<dbReference type="Proteomes" id="UP001595773">
    <property type="component" value="Unassembled WGS sequence"/>
</dbReference>
<comment type="subcellular location">
    <subcellularLocation>
        <location evidence="1 7">Cell membrane</location>
        <topology evidence="1 7">Multi-pass membrane protein</topology>
    </subcellularLocation>
</comment>
<protein>
    <submittedName>
        <fullName evidence="9">DedA family protein</fullName>
    </submittedName>
</protein>
<feature type="transmembrane region" description="Helical" evidence="7">
    <location>
        <begin position="106"/>
        <end position="129"/>
    </location>
</feature>
<keyword evidence="10" id="KW-1185">Reference proteome</keyword>
<keyword evidence="6 7" id="KW-0472">Membrane</keyword>
<evidence type="ECO:0000256" key="4">
    <source>
        <dbReference type="ARBA" id="ARBA00022692"/>
    </source>
</evidence>
<dbReference type="InterPro" id="IPR032818">
    <property type="entry name" value="DedA-like"/>
</dbReference>
<evidence type="ECO:0000259" key="8">
    <source>
        <dbReference type="Pfam" id="PF09335"/>
    </source>
</evidence>
<feature type="transmembrane region" description="Helical" evidence="7">
    <location>
        <begin position="141"/>
        <end position="160"/>
    </location>
</feature>
<organism evidence="9 10">
    <name type="scientific">Arthrobacter cryoconiti</name>
    <dbReference type="NCBI Taxonomy" id="748907"/>
    <lineage>
        <taxon>Bacteria</taxon>
        <taxon>Bacillati</taxon>
        <taxon>Actinomycetota</taxon>
        <taxon>Actinomycetes</taxon>
        <taxon>Micrococcales</taxon>
        <taxon>Micrococcaceae</taxon>
        <taxon>Arthrobacter</taxon>
    </lineage>
</organism>
<evidence type="ECO:0000256" key="7">
    <source>
        <dbReference type="RuleBase" id="RU367016"/>
    </source>
</evidence>
<evidence type="ECO:0000256" key="6">
    <source>
        <dbReference type="ARBA" id="ARBA00023136"/>
    </source>
</evidence>
<sequence length="192" mass="20238">MVHFAPGGSQLVMESIASLPFLWAYVILFCIVMLRSNATYWAGRGIAAGGRKTRMQRYLDSPAVARAEQSIARWGAPAVSVSFLTIGFQTAVNLAAGFGRMPLRRYIPATVVGAMAWAGIYATIGLAAFDAAIAAAAGSPWALAILLLTVGAALLAIHLIRVSRRRKLDVAALNDCPVMNPEAAASPSVINP</sequence>
<evidence type="ECO:0000256" key="5">
    <source>
        <dbReference type="ARBA" id="ARBA00022989"/>
    </source>
</evidence>
<evidence type="ECO:0000256" key="2">
    <source>
        <dbReference type="ARBA" id="ARBA00010792"/>
    </source>
</evidence>
<reference evidence="10" key="1">
    <citation type="journal article" date="2019" name="Int. J. Syst. Evol. Microbiol.">
        <title>The Global Catalogue of Microorganisms (GCM) 10K type strain sequencing project: providing services to taxonomists for standard genome sequencing and annotation.</title>
        <authorList>
            <consortium name="The Broad Institute Genomics Platform"/>
            <consortium name="The Broad Institute Genome Sequencing Center for Infectious Disease"/>
            <person name="Wu L."/>
            <person name="Ma J."/>
        </authorList>
    </citation>
    <scope>NUCLEOTIDE SEQUENCE [LARGE SCALE GENOMIC DNA]</scope>
    <source>
        <strain evidence="10">CGMCC 1.10698</strain>
    </source>
</reference>
<dbReference type="EMBL" id="JBHSCQ010000010">
    <property type="protein sequence ID" value="MFC4265801.1"/>
    <property type="molecule type" value="Genomic_DNA"/>
</dbReference>
<proteinExistence type="inferred from homology"/>
<comment type="caution">
    <text evidence="9">The sequence shown here is derived from an EMBL/GenBank/DDBJ whole genome shotgun (WGS) entry which is preliminary data.</text>
</comment>
<feature type="transmembrane region" description="Helical" evidence="7">
    <location>
        <begin position="16"/>
        <end position="34"/>
    </location>
</feature>
<dbReference type="RefSeq" id="WP_230067411.1">
    <property type="nucleotide sequence ID" value="NZ_BAABLL010000004.1"/>
</dbReference>
<dbReference type="PANTHER" id="PTHR30353:SF0">
    <property type="entry name" value="TRANSMEMBRANE PROTEIN"/>
    <property type="match status" value="1"/>
</dbReference>
<keyword evidence="4 7" id="KW-0812">Transmembrane</keyword>
<evidence type="ECO:0000256" key="3">
    <source>
        <dbReference type="ARBA" id="ARBA00022475"/>
    </source>
</evidence>
<keyword evidence="3 7" id="KW-1003">Cell membrane</keyword>
<accession>A0ABV8R051</accession>
<evidence type="ECO:0000313" key="10">
    <source>
        <dbReference type="Proteomes" id="UP001595773"/>
    </source>
</evidence>
<feature type="domain" description="VTT" evidence="8">
    <location>
        <begin position="16"/>
        <end position="125"/>
    </location>
</feature>